<dbReference type="PANTHER" id="PTHR39177">
    <property type="entry name" value="ABC TRANSPORTER PERMEASE YTRC-RELATED"/>
    <property type="match status" value="1"/>
</dbReference>
<proteinExistence type="predicted"/>
<reference evidence="4" key="1">
    <citation type="submission" date="2017-01" db="EMBL/GenBank/DDBJ databases">
        <authorList>
            <person name="Varghese N."/>
            <person name="Submissions S."/>
        </authorList>
    </citation>
    <scope>NUCLEOTIDE SEQUENCE [LARGE SCALE GENOMIC DNA]</scope>
    <source>
        <strain evidence="4">DSM 23127</strain>
    </source>
</reference>
<dbReference type="AlphaFoldDB" id="A0A1N7K8J8"/>
<name>A0A1N7K8J8_9BACI</name>
<feature type="transmembrane region" description="Helical" evidence="1">
    <location>
        <begin position="149"/>
        <end position="170"/>
    </location>
</feature>
<evidence type="ECO:0000313" key="4">
    <source>
        <dbReference type="Proteomes" id="UP000187608"/>
    </source>
</evidence>
<feature type="transmembrane region" description="Helical" evidence="1">
    <location>
        <begin position="69"/>
        <end position="89"/>
    </location>
</feature>
<dbReference type="InterPro" id="IPR023264">
    <property type="entry name" value="ABC_transptr_acetoin_YtrC/YtrD"/>
</dbReference>
<evidence type="ECO:0000259" key="2">
    <source>
        <dbReference type="Pfam" id="PF20047"/>
    </source>
</evidence>
<feature type="transmembrane region" description="Helical" evidence="1">
    <location>
        <begin position="182"/>
        <end position="206"/>
    </location>
</feature>
<dbReference type="EMBL" id="FTOC01000009">
    <property type="protein sequence ID" value="SIS57916.1"/>
    <property type="molecule type" value="Genomic_DNA"/>
</dbReference>
<feature type="transmembrane region" description="Helical" evidence="1">
    <location>
        <begin position="239"/>
        <end position="259"/>
    </location>
</feature>
<evidence type="ECO:0000313" key="3">
    <source>
        <dbReference type="EMBL" id="SIS57916.1"/>
    </source>
</evidence>
<dbReference type="InterPro" id="IPR053046">
    <property type="entry name" value="ABC-5_transporter"/>
</dbReference>
<feature type="transmembrane region" description="Helical" evidence="1">
    <location>
        <begin position="304"/>
        <end position="326"/>
    </location>
</feature>
<dbReference type="OrthoDB" id="1706490at2"/>
<feature type="transmembrane region" description="Helical" evidence="1">
    <location>
        <begin position="21"/>
        <end position="39"/>
    </location>
</feature>
<dbReference type="Proteomes" id="UP000187608">
    <property type="component" value="Unassembled WGS sequence"/>
</dbReference>
<sequence length="645" mass="73603">MPRMTLYKPEILKQILRQAGWISIMYFIALFFIFPFQILRRRWEQVNDAGFYGGGPSPENPLLGYEFGIQYFFTLIVPLLMGIFLFRYLQNKGYSDFLHSLPLKRLQLFLLHIGTGTVLILLPLLLTGTLLGFLLVTGDMEVLYGWGDIGEWIGITTIIAVLIFSVAVFVGMLTGMSLLQGIVAFILLVLPQALVTLVTSNLVFYFDGFTPGYYTSTFSDRYSPVIQLFSDQLGETKKIVLFFYVLAALIFFGIAYMLYKYRPLEMAGQAVSFPKAAPFFQYLIIFCFMMVGGIYFASGVWSSWNWLLFGYIIGSLFGFLVTQMLLEKTWRIFSMRALRNYVIFAAISAIVIFVVQLDPTGYEERVPAFEEVESVYMGDHNYWGNNSATGAENMTQTENILRVMNVHEHLIEEASGDEEGRSLFFEYELQDGEKVARSYVLPAGFNRENYLKQVYESREYKEMNSPIFHLPQEEVVSVEMNGGQGASYEISDRGSIAAFYERMQEDIYSRTYREMTAPHVFGTDVFLHVQGQGMSGEVSQVKVTVNDENTIAWMKEEGIYEQVFLKAENVKELKVVTFSDVPAGDYYEQFRQSVGEGENTETVTDTERIREILTSSIQDGPARKMVGVYYNSPMNTPVDVYGLRE</sequence>
<evidence type="ECO:0000256" key="1">
    <source>
        <dbReference type="SAM" id="Phobius"/>
    </source>
</evidence>
<dbReference type="STRING" id="570947.SAMN05421687_109108"/>
<protein>
    <submittedName>
        <fullName evidence="3">ABC-2 type transport system permease protein</fullName>
    </submittedName>
</protein>
<keyword evidence="1" id="KW-1133">Transmembrane helix</keyword>
<dbReference type="PRINTS" id="PR02026">
    <property type="entry name" value="YTRCYTRDABC"/>
</dbReference>
<dbReference type="Pfam" id="PF20047">
    <property type="entry name" value="DUF6449"/>
    <property type="match status" value="1"/>
</dbReference>
<feature type="transmembrane region" description="Helical" evidence="1">
    <location>
        <begin position="279"/>
        <end position="298"/>
    </location>
</feature>
<gene>
    <name evidence="3" type="ORF">SAMN05421687_109108</name>
</gene>
<feature type="transmembrane region" description="Helical" evidence="1">
    <location>
        <begin position="338"/>
        <end position="357"/>
    </location>
</feature>
<feature type="transmembrane region" description="Helical" evidence="1">
    <location>
        <begin position="109"/>
        <end position="137"/>
    </location>
</feature>
<organism evidence="3 4">
    <name type="scientific">Salimicrobium flavidum</name>
    <dbReference type="NCBI Taxonomy" id="570947"/>
    <lineage>
        <taxon>Bacteria</taxon>
        <taxon>Bacillati</taxon>
        <taxon>Bacillota</taxon>
        <taxon>Bacilli</taxon>
        <taxon>Bacillales</taxon>
        <taxon>Bacillaceae</taxon>
        <taxon>Salimicrobium</taxon>
    </lineage>
</organism>
<dbReference type="InterPro" id="IPR045611">
    <property type="entry name" value="DUF6449"/>
</dbReference>
<accession>A0A1N7K8J8</accession>
<dbReference type="RefSeq" id="WP_076560046.1">
    <property type="nucleotide sequence ID" value="NZ_FTOC01000009.1"/>
</dbReference>
<dbReference type="PANTHER" id="PTHR39177:SF1">
    <property type="entry name" value="ABC TRANSPORTER PERMEASE YTRC-RELATED"/>
    <property type="match status" value="1"/>
</dbReference>
<keyword evidence="1" id="KW-0812">Transmembrane</keyword>
<feature type="domain" description="DUF6449" evidence="2">
    <location>
        <begin position="427"/>
        <end position="527"/>
    </location>
</feature>
<keyword evidence="1" id="KW-0472">Membrane</keyword>
<keyword evidence="4" id="KW-1185">Reference proteome</keyword>